<feature type="transmembrane region" description="Helical" evidence="8">
    <location>
        <begin position="262"/>
        <end position="289"/>
    </location>
</feature>
<dbReference type="PANTHER" id="PTHR30472:SF58">
    <property type="entry name" value="IRON(3+)-HYDROXAMATE IMPORT SYSTEM PERMEASE PROTEIN FHUB"/>
    <property type="match status" value="1"/>
</dbReference>
<feature type="transmembrane region" description="Helical" evidence="8">
    <location>
        <begin position="33"/>
        <end position="55"/>
    </location>
</feature>
<evidence type="ECO:0000256" key="3">
    <source>
        <dbReference type="ARBA" id="ARBA00022448"/>
    </source>
</evidence>
<proteinExistence type="inferred from homology"/>
<keyword evidence="7 8" id="KW-0472">Membrane</keyword>
<evidence type="ECO:0000256" key="5">
    <source>
        <dbReference type="ARBA" id="ARBA00022692"/>
    </source>
</evidence>
<evidence type="ECO:0000256" key="2">
    <source>
        <dbReference type="ARBA" id="ARBA00007935"/>
    </source>
</evidence>
<dbReference type="FunFam" id="1.10.3470.10:FF:000001">
    <property type="entry name" value="Vitamin B12 ABC transporter permease BtuC"/>
    <property type="match status" value="1"/>
</dbReference>
<evidence type="ECO:0000256" key="6">
    <source>
        <dbReference type="ARBA" id="ARBA00022989"/>
    </source>
</evidence>
<reference evidence="10" key="1">
    <citation type="submission" date="2018-12" db="EMBL/GenBank/DDBJ databases">
        <title>Genome sequence of Peanibacillus sp.</title>
        <authorList>
            <person name="Subramani G."/>
            <person name="Srinivasan S."/>
            <person name="Kim M.K."/>
        </authorList>
    </citation>
    <scope>NUCLEOTIDE SEQUENCE [LARGE SCALE GENOMIC DNA]</scope>
    <source>
        <strain evidence="10">18JY67-1</strain>
    </source>
</reference>
<keyword evidence="4" id="KW-1003">Cell membrane</keyword>
<keyword evidence="3" id="KW-0813">Transport</keyword>
<evidence type="ECO:0000313" key="10">
    <source>
        <dbReference type="Proteomes" id="UP000272528"/>
    </source>
</evidence>
<feature type="transmembrane region" description="Helical" evidence="8">
    <location>
        <begin position="117"/>
        <end position="136"/>
    </location>
</feature>
<dbReference type="EMBL" id="CP034437">
    <property type="protein sequence ID" value="AZN38789.1"/>
    <property type="molecule type" value="Genomic_DNA"/>
</dbReference>
<feature type="transmembrane region" description="Helical" evidence="8">
    <location>
        <begin position="334"/>
        <end position="351"/>
    </location>
</feature>
<evidence type="ECO:0000256" key="8">
    <source>
        <dbReference type="SAM" id="Phobius"/>
    </source>
</evidence>
<dbReference type="SUPFAM" id="SSF81345">
    <property type="entry name" value="ABC transporter involved in vitamin B12 uptake, BtuC"/>
    <property type="match status" value="1"/>
</dbReference>
<dbReference type="AlphaFoldDB" id="A0A3S8ZZ47"/>
<dbReference type="KEGG" id="palb:EJC50_03185"/>
<evidence type="ECO:0000256" key="7">
    <source>
        <dbReference type="ARBA" id="ARBA00023136"/>
    </source>
</evidence>
<dbReference type="PANTHER" id="PTHR30472">
    <property type="entry name" value="FERRIC ENTEROBACTIN TRANSPORT SYSTEM PERMEASE PROTEIN"/>
    <property type="match status" value="1"/>
</dbReference>
<dbReference type="GO" id="GO:0033214">
    <property type="term" value="P:siderophore-iron import into cell"/>
    <property type="evidence" value="ECO:0007669"/>
    <property type="project" value="TreeGrafter"/>
</dbReference>
<organism evidence="9 10">
    <name type="scientific">Paenibacillus albus</name>
    <dbReference type="NCBI Taxonomy" id="2495582"/>
    <lineage>
        <taxon>Bacteria</taxon>
        <taxon>Bacillati</taxon>
        <taxon>Bacillota</taxon>
        <taxon>Bacilli</taxon>
        <taxon>Bacillales</taxon>
        <taxon>Paenibacillaceae</taxon>
        <taxon>Paenibacillus</taxon>
    </lineage>
</organism>
<accession>A0A3S8ZZ47</accession>
<dbReference type="InterPro" id="IPR037294">
    <property type="entry name" value="ABC_BtuC-like"/>
</dbReference>
<dbReference type="OrthoDB" id="9811721at2"/>
<dbReference type="GO" id="GO:0005886">
    <property type="term" value="C:plasma membrane"/>
    <property type="evidence" value="ECO:0007669"/>
    <property type="project" value="UniProtKB-SubCell"/>
</dbReference>
<dbReference type="Pfam" id="PF01032">
    <property type="entry name" value="FecCD"/>
    <property type="match status" value="1"/>
</dbReference>
<keyword evidence="6 8" id="KW-1133">Transmembrane helix</keyword>
<dbReference type="InterPro" id="IPR000522">
    <property type="entry name" value="ABC_transptr_permease_BtuC"/>
</dbReference>
<feature type="transmembrane region" description="Helical" evidence="8">
    <location>
        <begin position="175"/>
        <end position="197"/>
    </location>
</feature>
<evidence type="ECO:0000256" key="1">
    <source>
        <dbReference type="ARBA" id="ARBA00004651"/>
    </source>
</evidence>
<feature type="transmembrane region" description="Helical" evidence="8">
    <location>
        <begin position="88"/>
        <end position="105"/>
    </location>
</feature>
<dbReference type="Proteomes" id="UP000272528">
    <property type="component" value="Chromosome"/>
</dbReference>
<sequence length="357" mass="37460">MLSYSKAVKNADSVDSSSADALRSIYARPWTGALILLGGIALLLISVGISVSFGAADIGFATVWDAIFHYKEELTQHQIILDIRLPRVVGGALVGACFAVAGAMMQGMTRNPLADSGLLGLNAGAGFALAICFAFFPGLPYMYLILYSFVGAALGSVLVFVIGAAARGGLTPVRLVLAGATLSAMLTALSEGIALYYRIGQDLAFWYAGGVAGLRWEQLKIMFPWTLAALGAAFVLSKSITMLSLGEDVARGLGLRTGLIKFLATVVIIILAGAAVSSVGAVGFVGLLVPHVTRKLVGVDYRWIIPCSALLGALLVVFADLAARMVNAPYETPIGALIAIIGVPFFLYLAQKERREL</sequence>
<keyword evidence="10" id="KW-1185">Reference proteome</keyword>
<evidence type="ECO:0000256" key="4">
    <source>
        <dbReference type="ARBA" id="ARBA00022475"/>
    </source>
</evidence>
<name>A0A3S8ZZ47_9BACL</name>
<comment type="similarity">
    <text evidence="2">Belongs to the binding-protein-dependent transport system permease family. FecCD subfamily.</text>
</comment>
<dbReference type="RefSeq" id="WP_126012248.1">
    <property type="nucleotide sequence ID" value="NZ_CP034437.1"/>
</dbReference>
<feature type="transmembrane region" description="Helical" evidence="8">
    <location>
        <begin position="142"/>
        <end position="163"/>
    </location>
</feature>
<dbReference type="GO" id="GO:0022857">
    <property type="term" value="F:transmembrane transporter activity"/>
    <property type="evidence" value="ECO:0007669"/>
    <property type="project" value="InterPro"/>
</dbReference>
<feature type="transmembrane region" description="Helical" evidence="8">
    <location>
        <begin position="222"/>
        <end position="241"/>
    </location>
</feature>
<gene>
    <name evidence="9" type="ORF">EJC50_03185</name>
</gene>
<evidence type="ECO:0000313" key="9">
    <source>
        <dbReference type="EMBL" id="AZN38789.1"/>
    </source>
</evidence>
<feature type="transmembrane region" description="Helical" evidence="8">
    <location>
        <begin position="301"/>
        <end position="322"/>
    </location>
</feature>
<keyword evidence="5 8" id="KW-0812">Transmembrane</keyword>
<dbReference type="CDD" id="cd06550">
    <property type="entry name" value="TM_ABC_iron-siderophores_like"/>
    <property type="match status" value="1"/>
</dbReference>
<protein>
    <submittedName>
        <fullName evidence="9">Iron ABC transporter permease</fullName>
    </submittedName>
</protein>
<dbReference type="Gene3D" id="1.10.3470.10">
    <property type="entry name" value="ABC transporter involved in vitamin B12 uptake, BtuC"/>
    <property type="match status" value="1"/>
</dbReference>
<comment type="subcellular location">
    <subcellularLocation>
        <location evidence="1">Cell membrane</location>
        <topology evidence="1">Multi-pass membrane protein</topology>
    </subcellularLocation>
</comment>